<dbReference type="Proteomes" id="UP000235114">
    <property type="component" value="Unassembled WGS sequence"/>
</dbReference>
<accession>A0A2N5GMC9</accession>
<evidence type="ECO:0008006" key="5">
    <source>
        <dbReference type="Google" id="ProtNLM"/>
    </source>
</evidence>
<evidence type="ECO:0000313" key="2">
    <source>
        <dbReference type="EMBL" id="PLR97001.1"/>
    </source>
</evidence>
<dbReference type="Proteomes" id="UP000234951">
    <property type="component" value="Unassembled WGS sequence"/>
</dbReference>
<dbReference type="EMBL" id="PGVD01000028">
    <property type="protein sequence ID" value="PLR97001.1"/>
    <property type="molecule type" value="Genomic_DNA"/>
</dbReference>
<evidence type="ECO:0000313" key="4">
    <source>
        <dbReference type="Proteomes" id="UP000235114"/>
    </source>
</evidence>
<evidence type="ECO:0000313" key="1">
    <source>
        <dbReference type="EMBL" id="PLR82995.1"/>
    </source>
</evidence>
<dbReference type="PANTHER" id="PTHR38588">
    <property type="entry name" value="BLL0334 PROTEIN"/>
    <property type="match status" value="1"/>
</dbReference>
<dbReference type="AlphaFoldDB" id="A0A2N5GMC9"/>
<evidence type="ECO:0000313" key="3">
    <source>
        <dbReference type="Proteomes" id="UP000234951"/>
    </source>
</evidence>
<dbReference type="InterPro" id="IPR023393">
    <property type="entry name" value="START-like_dom_sf"/>
</dbReference>
<dbReference type="OrthoDB" id="9787428at2"/>
<reference evidence="2 4" key="2">
    <citation type="submission" date="2017-12" db="EMBL/GenBank/DDBJ databases">
        <title>Comparative Functional Genomics of Dry Heat Resistant strains isolated from the Viking Spacecraft.</title>
        <authorList>
            <person name="Seuylemezian A."/>
            <person name="Cooper K."/>
            <person name="Vaishampayan P."/>
        </authorList>
    </citation>
    <scope>NUCLEOTIDE SEQUENCE [LARGE SCALE GENOMIC DNA]</scope>
    <source>
        <strain evidence="2 4">ATCC 29669</strain>
    </source>
</reference>
<proteinExistence type="predicted"/>
<reference evidence="1 3" key="1">
    <citation type="submission" date="2017-11" db="EMBL/GenBank/DDBJ databases">
        <title>Comparitive Functional Genomics of Dry Heat Resistant strains isolated from the Viking Spacecraft.</title>
        <authorList>
            <person name="Seuylemezian A."/>
            <person name="Cooper K."/>
            <person name="Vaishampayan P."/>
        </authorList>
    </citation>
    <scope>NUCLEOTIDE SEQUENCE [LARGE SCALE GENOMIC DNA]</scope>
    <source>
        <strain evidence="1 3">M4.6</strain>
    </source>
</reference>
<gene>
    <name evidence="1" type="ORF">CU635_11010</name>
    <name evidence="2" type="ORF">CVD25_10190</name>
</gene>
<dbReference type="PANTHER" id="PTHR38588:SF1">
    <property type="entry name" value="BLL0334 PROTEIN"/>
    <property type="match status" value="1"/>
</dbReference>
<dbReference type="EMBL" id="PGVA01000024">
    <property type="protein sequence ID" value="PLR82995.1"/>
    <property type="molecule type" value="Genomic_DNA"/>
</dbReference>
<dbReference type="SUPFAM" id="SSF55961">
    <property type="entry name" value="Bet v1-like"/>
    <property type="match status" value="1"/>
</dbReference>
<sequence>MRIEHTIQLKAEPEVVWDWVSAIERVADCIPGVEDMTAIQPGKQYNALAKDRVGPFKVSFPMELTLEESEKPKMTIKASGQDKFTKTHVQLEMTVRVDSSSTGSGSEVNLNLNYHMKGKLATLGQGMINRKFMEKVDAFTVNLTEVLEGGDGNARVL</sequence>
<dbReference type="RefSeq" id="WP_101577410.1">
    <property type="nucleotide sequence ID" value="NZ_PGVA01000024.1"/>
</dbReference>
<keyword evidence="4" id="KW-1185">Reference proteome</keyword>
<dbReference type="Pfam" id="PF06240">
    <property type="entry name" value="COXG"/>
    <property type="match status" value="1"/>
</dbReference>
<dbReference type="Gene3D" id="3.30.530.20">
    <property type="match status" value="1"/>
</dbReference>
<protein>
    <recommendedName>
        <fullName evidence="5">Carbon monoxide dehydrogenase</fullName>
    </recommendedName>
</protein>
<comment type="caution">
    <text evidence="1">The sequence shown here is derived from an EMBL/GenBank/DDBJ whole genome shotgun (WGS) entry which is preliminary data.</text>
</comment>
<name>A0A2N5GMC9_9BACI</name>
<organism evidence="1 3">
    <name type="scientific">Bacillus canaveralius</name>
    <dbReference type="NCBI Taxonomy" id="1403243"/>
    <lineage>
        <taxon>Bacteria</taxon>
        <taxon>Bacillati</taxon>
        <taxon>Bacillota</taxon>
        <taxon>Bacilli</taxon>
        <taxon>Bacillales</taxon>
        <taxon>Bacillaceae</taxon>
        <taxon>Bacillus</taxon>
    </lineage>
</organism>
<dbReference type="InterPro" id="IPR010419">
    <property type="entry name" value="CO_DH_gsu"/>
</dbReference>